<organism evidence="2 3">
    <name type="scientific">Paracoccus stylophorae</name>
    <dbReference type="NCBI Taxonomy" id="659350"/>
    <lineage>
        <taxon>Bacteria</taxon>
        <taxon>Pseudomonadati</taxon>
        <taxon>Pseudomonadota</taxon>
        <taxon>Alphaproteobacteria</taxon>
        <taxon>Rhodobacterales</taxon>
        <taxon>Paracoccaceae</taxon>
        <taxon>Paracoccus</taxon>
    </lineage>
</organism>
<protein>
    <submittedName>
        <fullName evidence="2">Amidohydrolase family protein</fullName>
    </submittedName>
</protein>
<dbReference type="Pfam" id="PF04909">
    <property type="entry name" value="Amidohydro_2"/>
    <property type="match status" value="1"/>
</dbReference>
<evidence type="ECO:0000313" key="3">
    <source>
        <dbReference type="Proteomes" id="UP001218412"/>
    </source>
</evidence>
<dbReference type="InterPro" id="IPR006680">
    <property type="entry name" value="Amidohydro-rel"/>
</dbReference>
<dbReference type="RefSeq" id="WP_272860447.1">
    <property type="nucleotide sequence ID" value="NZ_CP067134.1"/>
</dbReference>
<sequence>MLSRRRFVSIALGTTALGGCGISGAIRPGPPAVLSGVPIDAHMHLFNGADVPVIGWLTQVDFTAETGGSLPDITKSPLIRLIVSFLASVTPTAGQELQRLPQRLPRPDAPRMRSAGVDRLAGFLERYQAAVLVGADDAGVMDLLPADSPDRQQRLTEDRQLFADLAAAAGVPPAEVLAEPLVADDAPSIARAPMRRAPPQPMPAPTARRIAEGLFDPQKQRGDPLEQTLAGMIQWAELMTRPRAQIVQQAVSLYGRQDEVRVFCNHLLDLGRWLRADEVRQSDPDDLIALFAQISARRRDVLILNFVGFCPLRAAIEGEAVHRRVQDAVERQGFAGIKLYPPMGFRPLLNLDVGFGHVRPQNRPAGGGAALDRELRRLYGWCQDNDVPIAAHASASMGAGPGTAEYSAPWLWRPVLREFPGLRVNLAHFGGFGGHGNPQWEDQLIAMLDAFANLYFDTGFWTEAMAGARTRPAALAQTRRLFAQEPLAGRRMLYGSDWSMIARLESHPAYLAGLQGFVGTLVGQDRAATQAIMGENARRWLGLDRDGRQRRRLARFHGSHPVWERLAG</sequence>
<dbReference type="EMBL" id="CP067134">
    <property type="protein sequence ID" value="WCR12337.1"/>
    <property type="molecule type" value="Genomic_DNA"/>
</dbReference>
<reference evidence="2 3" key="1">
    <citation type="submission" date="2021-01" db="EMBL/GenBank/DDBJ databases">
        <title>Biogeographic distribution of Paracoccus.</title>
        <authorList>
            <person name="Hollensteiner J."/>
            <person name="Leineberger J."/>
            <person name="Brinkhoff T."/>
            <person name="Daniel R."/>
        </authorList>
    </citation>
    <scope>NUCLEOTIDE SEQUENCE [LARGE SCALE GENOMIC DNA]</scope>
    <source>
        <strain evidence="2 3">LMG25392</strain>
    </source>
</reference>
<dbReference type="Gene3D" id="3.20.20.140">
    <property type="entry name" value="Metal-dependent hydrolases"/>
    <property type="match status" value="1"/>
</dbReference>
<evidence type="ECO:0000259" key="1">
    <source>
        <dbReference type="Pfam" id="PF04909"/>
    </source>
</evidence>
<dbReference type="Proteomes" id="UP001218412">
    <property type="component" value="Chromosome"/>
</dbReference>
<feature type="domain" description="Amidohydrolase-related" evidence="1">
    <location>
        <begin position="317"/>
        <end position="543"/>
    </location>
</feature>
<dbReference type="PROSITE" id="PS51257">
    <property type="entry name" value="PROKAR_LIPOPROTEIN"/>
    <property type="match status" value="1"/>
</dbReference>
<accession>A0ABY7T2F7</accession>
<proteinExistence type="predicted"/>
<dbReference type="InterPro" id="IPR032466">
    <property type="entry name" value="Metal_Hydrolase"/>
</dbReference>
<name>A0ABY7T2F7_9RHOB</name>
<keyword evidence="3" id="KW-1185">Reference proteome</keyword>
<dbReference type="SUPFAM" id="SSF51556">
    <property type="entry name" value="Metallo-dependent hydrolases"/>
    <property type="match status" value="1"/>
</dbReference>
<evidence type="ECO:0000313" key="2">
    <source>
        <dbReference type="EMBL" id="WCR12337.1"/>
    </source>
</evidence>
<gene>
    <name evidence="2" type="ORF">JHW45_08525</name>
</gene>